<dbReference type="Proteomes" id="UP000471152">
    <property type="component" value="Unassembled WGS sequence"/>
</dbReference>
<comment type="caution">
    <text evidence="2">The sequence shown here is derived from an EMBL/GenBank/DDBJ whole genome shotgun (WGS) entry which is preliminary data.</text>
</comment>
<accession>A0A6P0H349</accession>
<proteinExistence type="predicted"/>
<reference evidence="2 4" key="2">
    <citation type="submission" date="2020-02" db="EMBL/GenBank/DDBJ databases">
        <title>The WGS of Modestobacter muralis DSM 100205.</title>
        <authorList>
            <person name="Jiang Z."/>
        </authorList>
    </citation>
    <scope>NUCLEOTIDE SEQUENCE [LARGE SCALE GENOMIC DNA]</scope>
    <source>
        <strain evidence="2 4">DSM 100205</strain>
    </source>
</reference>
<evidence type="ECO:0000313" key="2">
    <source>
        <dbReference type="EMBL" id="NEN50041.1"/>
    </source>
</evidence>
<dbReference type="AlphaFoldDB" id="A0A6P0H349"/>
<reference evidence="1 3" key="1">
    <citation type="submission" date="2020-01" db="EMBL/GenBank/DDBJ databases">
        <title>the WGS Modestobacter muralis CPCC 204518.</title>
        <authorList>
            <person name="Jiang Z."/>
        </authorList>
    </citation>
    <scope>NUCLEOTIDE SEQUENCE [LARGE SCALE GENOMIC DNA]</scope>
    <source>
        <strain evidence="1 3">DSM 100205</strain>
    </source>
</reference>
<evidence type="ECO:0000313" key="4">
    <source>
        <dbReference type="Proteomes" id="UP000471152"/>
    </source>
</evidence>
<dbReference type="Proteomes" id="UP000468828">
    <property type="component" value="Unassembled WGS sequence"/>
</dbReference>
<sequence>MLLITCPVTGVDELVAERHVRSATNHPTYVALAVACPCGLVHVYRTGRRWELARARVATRTAAPAERAEAVQPQRV</sequence>
<evidence type="ECO:0000313" key="3">
    <source>
        <dbReference type="Proteomes" id="UP000468828"/>
    </source>
</evidence>
<name>A0A6P0H349_9ACTN</name>
<dbReference type="EMBL" id="JAAGWH010000012">
    <property type="protein sequence ID" value="NEK93274.1"/>
    <property type="molecule type" value="Genomic_DNA"/>
</dbReference>
<evidence type="ECO:0000313" key="1">
    <source>
        <dbReference type="EMBL" id="NEK93274.1"/>
    </source>
</evidence>
<organism evidence="2 4">
    <name type="scientific">Modestobacter muralis</name>
    <dbReference type="NCBI Taxonomy" id="1608614"/>
    <lineage>
        <taxon>Bacteria</taxon>
        <taxon>Bacillati</taxon>
        <taxon>Actinomycetota</taxon>
        <taxon>Actinomycetes</taxon>
        <taxon>Geodermatophilales</taxon>
        <taxon>Geodermatophilaceae</taxon>
        <taxon>Modestobacter</taxon>
    </lineage>
</organism>
<gene>
    <name evidence="2" type="ORF">G3R41_03640</name>
    <name evidence="1" type="ORF">GCU67_03640</name>
</gene>
<dbReference type="EMBL" id="JAAGWB010000012">
    <property type="protein sequence ID" value="NEN50041.1"/>
    <property type="molecule type" value="Genomic_DNA"/>
</dbReference>
<protein>
    <submittedName>
        <fullName evidence="2">Uncharacterized protein</fullName>
    </submittedName>
</protein>
<dbReference type="RefSeq" id="WP_163609697.1">
    <property type="nucleotide sequence ID" value="NZ_JAAGWB010000012.1"/>
</dbReference>
<keyword evidence="3" id="KW-1185">Reference proteome</keyword>